<evidence type="ECO:0000256" key="4">
    <source>
        <dbReference type="ARBA" id="ARBA00023002"/>
    </source>
</evidence>
<evidence type="ECO:0000256" key="1">
    <source>
        <dbReference type="ARBA" id="ARBA00005466"/>
    </source>
</evidence>
<dbReference type="InterPro" id="IPR036318">
    <property type="entry name" value="FAD-bd_PCMH-like_sf"/>
</dbReference>
<dbReference type="Proteomes" id="UP001138500">
    <property type="component" value="Unassembled WGS sequence"/>
</dbReference>
<comment type="caution">
    <text evidence="6">The sequence shown here is derived from an EMBL/GenBank/DDBJ whole genome shotgun (WGS) entry which is preliminary data.</text>
</comment>
<keyword evidence="7" id="KW-1185">Reference proteome</keyword>
<protein>
    <submittedName>
        <fullName evidence="6">FAD-binding domain-containing protein</fullName>
    </submittedName>
</protein>
<sequence length="499" mass="54742">MDDQCKTLGSLFPNSTAFPNSSAYDLDAAGYWSNQQRDVTPTCYFEPARPKEVGIAVLLARVTKCPFAVKSGGHFQFANSSNIEDGITITLQRFNKVKLSADAQSVSIGPGLRWSDVYRALEPYNITALGGRVSDIGVGGLITGGGISYFSGRYGWACDNVINYELVTADGAVINVNATGPYTDLFWALRGGSNNFGIVTRFDVKTIPQGVMWGGNVLYSSNYTDAIVKAFVEYSITGADDLDSELVVPWIYTSYTGHIIIGQLEHARPQPESGPQIFSAFKKIPAIIDMTKTDSQVNITDANLALTPRGLRQTYWTATYKMDEDVLRYIAKLFVEEVDAIANLSGLQAAMPMALIEKTTIAKMSANGGNPLGLKVEDAPLLLLNAAFSWSDAADDYKVLKACQNIVDKSVEFAKSKGKDHPYLYLNYASQFQDVFASYGEENLQRLKDISKHYDRPVFSRSLCQVATSWADLLLGLRPFPPIFSDGGTVHFHCAQFVR</sequence>
<dbReference type="Gene3D" id="3.30.465.10">
    <property type="match status" value="1"/>
</dbReference>
<proteinExistence type="inferred from homology"/>
<gene>
    <name evidence="6" type="ORF">Tdes44962_MAKER02265</name>
</gene>
<evidence type="ECO:0000313" key="7">
    <source>
        <dbReference type="Proteomes" id="UP001138500"/>
    </source>
</evidence>
<accession>A0A9W7W3K1</accession>
<reference evidence="6 7" key="2">
    <citation type="journal article" date="2021" name="Curr. Genet.">
        <title>Genetic response to nitrogen starvation in the aggressive Eucalyptus foliar pathogen Teratosphaeria destructans.</title>
        <authorList>
            <person name="Havenga M."/>
            <person name="Wingfield B.D."/>
            <person name="Wingfield M.J."/>
            <person name="Dreyer L.L."/>
            <person name="Roets F."/>
            <person name="Aylward J."/>
        </authorList>
    </citation>
    <scope>NUCLEOTIDE SEQUENCE [LARGE SCALE GENOMIC DNA]</scope>
    <source>
        <strain evidence="6">CMW44962</strain>
    </source>
</reference>
<evidence type="ECO:0000259" key="5">
    <source>
        <dbReference type="PROSITE" id="PS51387"/>
    </source>
</evidence>
<keyword evidence="4" id="KW-0560">Oxidoreductase</keyword>
<feature type="domain" description="FAD-binding PCMH-type" evidence="5">
    <location>
        <begin position="37"/>
        <end position="209"/>
    </location>
</feature>
<organism evidence="6 7">
    <name type="scientific">Teratosphaeria destructans</name>
    <dbReference type="NCBI Taxonomy" id="418781"/>
    <lineage>
        <taxon>Eukaryota</taxon>
        <taxon>Fungi</taxon>
        <taxon>Dikarya</taxon>
        <taxon>Ascomycota</taxon>
        <taxon>Pezizomycotina</taxon>
        <taxon>Dothideomycetes</taxon>
        <taxon>Dothideomycetidae</taxon>
        <taxon>Mycosphaerellales</taxon>
        <taxon>Teratosphaeriaceae</taxon>
        <taxon>Teratosphaeria</taxon>
    </lineage>
</organism>
<comment type="similarity">
    <text evidence="1">Belongs to the oxygen-dependent FAD-linked oxidoreductase family.</text>
</comment>
<dbReference type="Pfam" id="PF01565">
    <property type="entry name" value="FAD_binding_4"/>
    <property type="match status" value="1"/>
</dbReference>
<keyword evidence="3" id="KW-0274">FAD</keyword>
<evidence type="ECO:0000256" key="2">
    <source>
        <dbReference type="ARBA" id="ARBA00022630"/>
    </source>
</evidence>
<dbReference type="PANTHER" id="PTHR42973">
    <property type="entry name" value="BINDING OXIDOREDUCTASE, PUTATIVE (AFU_ORTHOLOGUE AFUA_1G17690)-RELATED"/>
    <property type="match status" value="1"/>
</dbReference>
<evidence type="ECO:0000313" key="6">
    <source>
        <dbReference type="EMBL" id="KAH9829787.1"/>
    </source>
</evidence>
<dbReference type="InterPro" id="IPR006094">
    <property type="entry name" value="Oxid_FAD_bind_N"/>
</dbReference>
<name>A0A9W7W3K1_9PEZI</name>
<dbReference type="AlphaFoldDB" id="A0A9W7W3K1"/>
<keyword evidence="2" id="KW-0285">Flavoprotein</keyword>
<dbReference type="InterPro" id="IPR016166">
    <property type="entry name" value="FAD-bd_PCMH"/>
</dbReference>
<dbReference type="OrthoDB" id="2151789at2759"/>
<dbReference type="PANTHER" id="PTHR42973:SF34">
    <property type="entry name" value="FAD BINDING DOMAIN PROTEIN (AFU_ORTHOLOGUE AFUA_3G02770)"/>
    <property type="match status" value="1"/>
</dbReference>
<dbReference type="PROSITE" id="PS51387">
    <property type="entry name" value="FAD_PCMH"/>
    <property type="match status" value="1"/>
</dbReference>
<dbReference type="InterPro" id="IPR050416">
    <property type="entry name" value="FAD-linked_Oxidoreductase"/>
</dbReference>
<dbReference type="SUPFAM" id="SSF56176">
    <property type="entry name" value="FAD-binding/transporter-associated domain-like"/>
    <property type="match status" value="1"/>
</dbReference>
<dbReference type="GO" id="GO:0071949">
    <property type="term" value="F:FAD binding"/>
    <property type="evidence" value="ECO:0007669"/>
    <property type="project" value="InterPro"/>
</dbReference>
<reference evidence="6 7" key="1">
    <citation type="journal article" date="2018" name="IMA Fungus">
        <title>IMA Genome-F 10: Nine draft genome sequences of Claviceps purpurea s.lat., including C. arundinis, C. humidiphila, and C. cf. spartinae, pseudomolecules for the pitch canker pathogen Fusarium circinatum, draft genome of Davidsoniella eucalypti, Grosmannia galeiformis, Quambalaria eucalypti, and Teratosphaeria destructans.</title>
        <authorList>
            <person name="Wingfield B.D."/>
            <person name="Liu M."/>
            <person name="Nguyen H.D."/>
            <person name="Lane F.A."/>
            <person name="Morgan S.W."/>
            <person name="De Vos L."/>
            <person name="Wilken P.M."/>
            <person name="Duong T.A."/>
            <person name="Aylward J."/>
            <person name="Coetzee M.P."/>
            <person name="Dadej K."/>
            <person name="De Beer Z.W."/>
            <person name="Findlay W."/>
            <person name="Havenga M."/>
            <person name="Kolarik M."/>
            <person name="Menzies J.G."/>
            <person name="Naidoo K."/>
            <person name="Pochopski O."/>
            <person name="Shoukouhi P."/>
            <person name="Santana Q.C."/>
            <person name="Seifert K.A."/>
            <person name="Soal N."/>
            <person name="Steenkamp E.T."/>
            <person name="Tatham C.T."/>
            <person name="van der Nest M.A."/>
            <person name="Wingfield M.J."/>
        </authorList>
    </citation>
    <scope>NUCLEOTIDE SEQUENCE [LARGE SCALE GENOMIC DNA]</scope>
    <source>
        <strain evidence="6">CMW44962</strain>
    </source>
</reference>
<dbReference type="InterPro" id="IPR016169">
    <property type="entry name" value="FAD-bd_PCMH_sub2"/>
</dbReference>
<evidence type="ECO:0000256" key="3">
    <source>
        <dbReference type="ARBA" id="ARBA00022827"/>
    </source>
</evidence>
<dbReference type="EMBL" id="RIBY02001334">
    <property type="protein sequence ID" value="KAH9829787.1"/>
    <property type="molecule type" value="Genomic_DNA"/>
</dbReference>
<dbReference type="GO" id="GO:0016491">
    <property type="term" value="F:oxidoreductase activity"/>
    <property type="evidence" value="ECO:0007669"/>
    <property type="project" value="UniProtKB-KW"/>
</dbReference>